<keyword evidence="2" id="KW-1185">Reference proteome</keyword>
<name>A0A5N5WHN8_9EURO</name>
<organism evidence="1 2">
    <name type="scientific">Aspergillus leporis</name>
    <dbReference type="NCBI Taxonomy" id="41062"/>
    <lineage>
        <taxon>Eukaryota</taxon>
        <taxon>Fungi</taxon>
        <taxon>Dikarya</taxon>
        <taxon>Ascomycota</taxon>
        <taxon>Pezizomycotina</taxon>
        <taxon>Eurotiomycetes</taxon>
        <taxon>Eurotiomycetidae</taxon>
        <taxon>Eurotiales</taxon>
        <taxon>Aspergillaceae</taxon>
        <taxon>Aspergillus</taxon>
        <taxon>Aspergillus subgen. Circumdati</taxon>
    </lineage>
</organism>
<reference evidence="1 2" key="1">
    <citation type="submission" date="2019-04" db="EMBL/GenBank/DDBJ databases">
        <title>Friends and foes A comparative genomics study of 23 Aspergillus species from section Flavi.</title>
        <authorList>
            <consortium name="DOE Joint Genome Institute"/>
            <person name="Kjaerbolling I."/>
            <person name="Vesth T."/>
            <person name="Frisvad J.C."/>
            <person name="Nybo J.L."/>
            <person name="Theobald S."/>
            <person name="Kildgaard S."/>
            <person name="Isbrandt T."/>
            <person name="Kuo A."/>
            <person name="Sato A."/>
            <person name="Lyhne E.K."/>
            <person name="Kogle M.E."/>
            <person name="Wiebenga A."/>
            <person name="Kun R.S."/>
            <person name="Lubbers R.J."/>
            <person name="Makela M.R."/>
            <person name="Barry K."/>
            <person name="Chovatia M."/>
            <person name="Clum A."/>
            <person name="Daum C."/>
            <person name="Haridas S."/>
            <person name="He G."/>
            <person name="LaButti K."/>
            <person name="Lipzen A."/>
            <person name="Mondo S."/>
            <person name="Riley R."/>
            <person name="Salamov A."/>
            <person name="Simmons B.A."/>
            <person name="Magnuson J.K."/>
            <person name="Henrissat B."/>
            <person name="Mortensen U.H."/>
            <person name="Larsen T.O."/>
            <person name="Devries R.P."/>
            <person name="Grigoriev I.V."/>
            <person name="Machida M."/>
            <person name="Baker S.E."/>
            <person name="Andersen M.R."/>
        </authorList>
    </citation>
    <scope>NUCLEOTIDE SEQUENCE [LARGE SCALE GENOMIC DNA]</scope>
    <source>
        <strain evidence="1 2">CBS 151.66</strain>
    </source>
</reference>
<dbReference type="AlphaFoldDB" id="A0A5N5WHN8"/>
<dbReference type="EMBL" id="ML732425">
    <property type="protein sequence ID" value="KAB8067991.1"/>
    <property type="molecule type" value="Genomic_DNA"/>
</dbReference>
<evidence type="ECO:0000313" key="1">
    <source>
        <dbReference type="EMBL" id="KAB8067991.1"/>
    </source>
</evidence>
<dbReference type="Proteomes" id="UP000326565">
    <property type="component" value="Unassembled WGS sequence"/>
</dbReference>
<sequence>MCNDAVSAFDPSKTHSEQVLNSWYAMDCRSALQSREKNIKDACDFKVYAEDYGKAVPISAVPSQLNLNFKQTYLMDGDQYCNVVLGSSPLHLTFLELGPGSSF</sequence>
<gene>
    <name evidence="1" type="ORF">BDV29DRAFT_162810</name>
</gene>
<protein>
    <submittedName>
        <fullName evidence="1">Uncharacterized protein</fullName>
    </submittedName>
</protein>
<proteinExistence type="predicted"/>
<accession>A0A5N5WHN8</accession>
<evidence type="ECO:0000313" key="2">
    <source>
        <dbReference type="Proteomes" id="UP000326565"/>
    </source>
</evidence>